<dbReference type="InterPro" id="IPR026114">
    <property type="entry name" value="APOF"/>
</dbReference>
<dbReference type="AlphaFoldDB" id="A0A9B0TDM8"/>
<evidence type="ECO:0000313" key="2">
    <source>
        <dbReference type="Proteomes" id="UP000504623"/>
    </source>
</evidence>
<gene>
    <name evidence="3" type="primary">LOC102831318</name>
</gene>
<dbReference type="GO" id="GO:0008203">
    <property type="term" value="P:cholesterol metabolic process"/>
    <property type="evidence" value="ECO:0007669"/>
    <property type="project" value="TreeGrafter"/>
</dbReference>
<feature type="signal peptide" evidence="1">
    <location>
        <begin position="1"/>
        <end position="17"/>
    </location>
</feature>
<keyword evidence="2" id="KW-1185">Reference proteome</keyword>
<evidence type="ECO:0000313" key="3">
    <source>
        <dbReference type="RefSeq" id="XP_006859655.1"/>
    </source>
</evidence>
<dbReference type="RefSeq" id="XP_006859655.1">
    <property type="nucleotide sequence ID" value="XM_006859593.1"/>
</dbReference>
<protein>
    <submittedName>
        <fullName evidence="3">Apolipoprotein F-like</fullName>
    </submittedName>
</protein>
<name>A0A9B0TDM8_CHRAS</name>
<dbReference type="Pfam" id="PF15148">
    <property type="entry name" value="Apolipo_F"/>
    <property type="match status" value="1"/>
</dbReference>
<keyword evidence="1" id="KW-0732">Signal</keyword>
<dbReference type="GeneID" id="102831318"/>
<proteinExistence type="predicted"/>
<evidence type="ECO:0000256" key="1">
    <source>
        <dbReference type="SAM" id="SignalP"/>
    </source>
</evidence>
<dbReference type="PANTHER" id="PTHR15011:SF1">
    <property type="entry name" value="APOLIPOPROTEIN N"/>
    <property type="match status" value="1"/>
</dbReference>
<reference evidence="3" key="1">
    <citation type="submission" date="2025-08" db="UniProtKB">
        <authorList>
            <consortium name="RefSeq"/>
        </authorList>
    </citation>
    <scope>IDENTIFICATION</scope>
    <source>
        <tissue evidence="3">Spleen</tissue>
    </source>
</reference>
<dbReference type="OrthoDB" id="9836085at2759"/>
<sequence>MMHVVLLCCVLLSPVAAFPRNVQNDALTFQPSSPDPRTQPNMLSSQVPLLDAKICQDLLYKALSLGPLPEYLSNVALSVAMGEVGCPTEAHLLQLQEFSMEGKDTIETLIHEIQKLSEEEGIDNAELLLKHLQGSLGELRRDQRSADLPEACTHEHGRILYDTAVLVVEVAEKLPATELITELKTSAINFTQSCTDEAWKHMEAVGNRLMKSPEIKNFAIFIKDKVYFFVRSIVLLKRALMEMVQNVFQTYFT</sequence>
<feature type="chain" id="PRO_5038580641" evidence="1">
    <location>
        <begin position="18"/>
        <end position="253"/>
    </location>
</feature>
<accession>A0A9B0TDM8</accession>
<dbReference type="Proteomes" id="UP000504623">
    <property type="component" value="Unplaced"/>
</dbReference>
<dbReference type="PANTHER" id="PTHR15011">
    <property type="entry name" value="APOLIPOPROTEIN F"/>
    <property type="match status" value="1"/>
</dbReference>
<organism evidence="2 3">
    <name type="scientific">Chrysochloris asiatica</name>
    <name type="common">Cape golden mole</name>
    <dbReference type="NCBI Taxonomy" id="185453"/>
    <lineage>
        <taxon>Eukaryota</taxon>
        <taxon>Metazoa</taxon>
        <taxon>Chordata</taxon>
        <taxon>Craniata</taxon>
        <taxon>Vertebrata</taxon>
        <taxon>Euteleostomi</taxon>
        <taxon>Mammalia</taxon>
        <taxon>Eutheria</taxon>
        <taxon>Afrotheria</taxon>
        <taxon>Chrysochloridae</taxon>
        <taxon>Chrysochlorinae</taxon>
        <taxon>Chrysochloris</taxon>
    </lineage>
</organism>
<dbReference type="GO" id="GO:0005615">
    <property type="term" value="C:extracellular space"/>
    <property type="evidence" value="ECO:0007669"/>
    <property type="project" value="TreeGrafter"/>
</dbReference>